<dbReference type="InterPro" id="IPR026444">
    <property type="entry name" value="Secre_tail"/>
</dbReference>
<dbReference type="EMBL" id="JAVDVI010000012">
    <property type="protein sequence ID" value="MDR6968692.1"/>
    <property type="molecule type" value="Genomic_DNA"/>
</dbReference>
<dbReference type="RefSeq" id="WP_310027301.1">
    <property type="nucleotide sequence ID" value="NZ_JAVDVI010000012.1"/>
</dbReference>
<evidence type="ECO:0000313" key="3">
    <source>
        <dbReference type="EMBL" id="MDR6968692.1"/>
    </source>
</evidence>
<dbReference type="InterPro" id="IPR048954">
    <property type="entry name" value="PorZ_N"/>
</dbReference>
<sequence>MKYFFPAFLFLISIQIGFSQNSKSWNSYFSYNEIKDVSESSDRVFAASENALFSKSDITNEIKTTNTIDGLPGQTISALYHSEKFNRTLVGYENGLLIIINPDGSIKTVVDIINKQINPTIKKINHFHEHEGIVYVSCDFGVVQYNLATLQFGDTYFIGDNGAEIKVMQTVVFNGFIYAATAFSGIRRANILSENLIDYNEWINVNPGNWIGVEAIGIELVAVNTSSNIHRFNGSSFQPFIQLFQLPLDLRENEGSLVVTTQNQVHIYNPQLAQTLQINTNQITEVQAVFTCATVINGKVYIGTKENGLITTSLNNSFAFEFLSPNGPERNAIFGINASTENIWAVFGGYDASYDPHLYSGFEPNLFGVGKFTESKWFSIPKEDVLGAKSLSKITINPTNPNEVYISSYHSGLLKIENDIPNYLYDQTNSAPNGPETLTFVPNYTSVRINGAAFDKTGNLWITNSMVLNGLKVLKTNNQWQRFETDDFEDPEDLYYDQLVIDKNGTKWFTSNHGIMAFNETTNVFKRITEGDEGNLPSRLTRTIAIDNRNQLWIGTTKGLRVLSSVDRYNSDEQMTSNAIIIMEEGVAQELMYEQFITDIVVDGANNKWIGTAESGVFQVSSNGQQILQRFTITNSPLPSNSINDIDINPITGEVFFATTKGMVSFKGFSTTGNDNLQNVKVYPNPVRPEYYGTVKITGLLDKARIKITDIEGNLVHETVSEGGTIEWDTTAFGKYKVASGVYMIFISAQDGIETKVKKVMIIR</sequence>
<reference evidence="3 4" key="1">
    <citation type="submission" date="2023-07" db="EMBL/GenBank/DDBJ databases">
        <title>Sorghum-associated microbial communities from plants grown in Nebraska, USA.</title>
        <authorList>
            <person name="Schachtman D."/>
        </authorList>
    </citation>
    <scope>NUCLEOTIDE SEQUENCE [LARGE SCALE GENOMIC DNA]</scope>
    <source>
        <strain evidence="3 4">3773</strain>
    </source>
</reference>
<keyword evidence="4" id="KW-1185">Reference proteome</keyword>
<organism evidence="3 4">
    <name type="scientific">Flavobacterium arsenatis</name>
    <dbReference type="NCBI Taxonomy" id="1484332"/>
    <lineage>
        <taxon>Bacteria</taxon>
        <taxon>Pseudomonadati</taxon>
        <taxon>Bacteroidota</taxon>
        <taxon>Flavobacteriia</taxon>
        <taxon>Flavobacteriales</taxon>
        <taxon>Flavobacteriaceae</taxon>
        <taxon>Flavobacterium</taxon>
    </lineage>
</organism>
<name>A0ABU1TS33_9FLAO</name>
<dbReference type="InterPro" id="IPR015943">
    <property type="entry name" value="WD40/YVTN_repeat-like_dom_sf"/>
</dbReference>
<evidence type="ECO:0000259" key="2">
    <source>
        <dbReference type="Pfam" id="PF21544"/>
    </source>
</evidence>
<comment type="caution">
    <text evidence="3">The sequence shown here is derived from an EMBL/GenBank/DDBJ whole genome shotgun (WGS) entry which is preliminary data.</text>
</comment>
<gene>
    <name evidence="3" type="ORF">J2X31_002718</name>
</gene>
<dbReference type="SUPFAM" id="SSF50998">
    <property type="entry name" value="Quinoprotein alcohol dehydrogenase-like"/>
    <property type="match status" value="1"/>
</dbReference>
<dbReference type="InterPro" id="IPR011047">
    <property type="entry name" value="Quinoprotein_ADH-like_sf"/>
</dbReference>
<feature type="domain" description="PorZ N-terminal beta-propeller" evidence="2">
    <location>
        <begin position="44"/>
        <end position="202"/>
    </location>
</feature>
<evidence type="ECO:0000313" key="4">
    <source>
        <dbReference type="Proteomes" id="UP001255185"/>
    </source>
</evidence>
<dbReference type="SUPFAM" id="SSF63829">
    <property type="entry name" value="Calcium-dependent phosphotriesterase"/>
    <property type="match status" value="1"/>
</dbReference>
<dbReference type="Pfam" id="PF21544">
    <property type="entry name" value="PorZ_N_b_propeller"/>
    <property type="match status" value="1"/>
</dbReference>
<dbReference type="Proteomes" id="UP001255185">
    <property type="component" value="Unassembled WGS sequence"/>
</dbReference>
<accession>A0ABU1TS33</accession>
<dbReference type="NCBIfam" id="TIGR04183">
    <property type="entry name" value="Por_Secre_tail"/>
    <property type="match status" value="1"/>
</dbReference>
<protein>
    <submittedName>
        <fullName evidence="3">Ligand-binding sensor domain-containing protein</fullName>
    </submittedName>
</protein>
<evidence type="ECO:0000256" key="1">
    <source>
        <dbReference type="ARBA" id="ARBA00022729"/>
    </source>
</evidence>
<proteinExistence type="predicted"/>
<dbReference type="Gene3D" id="2.130.10.10">
    <property type="entry name" value="YVTN repeat-like/Quinoprotein amine dehydrogenase"/>
    <property type="match status" value="3"/>
</dbReference>
<keyword evidence="1" id="KW-0732">Signal</keyword>